<feature type="transmembrane region" description="Helical" evidence="1">
    <location>
        <begin position="6"/>
        <end position="27"/>
    </location>
</feature>
<comment type="caution">
    <text evidence="2">The sequence shown here is derived from an EMBL/GenBank/DDBJ whole genome shotgun (WGS) entry which is preliminary data.</text>
</comment>
<dbReference type="RefSeq" id="WP_021281968.1">
    <property type="nucleotide sequence ID" value="NZ_JAGGLL010000016.1"/>
</dbReference>
<proteinExistence type="predicted"/>
<evidence type="ECO:0000313" key="2">
    <source>
        <dbReference type="EMBL" id="MBP2022421.1"/>
    </source>
</evidence>
<reference evidence="2 3" key="1">
    <citation type="submission" date="2021-03" db="EMBL/GenBank/DDBJ databases">
        <title>Genomic Encyclopedia of Type Strains, Phase IV (KMG-IV): sequencing the most valuable type-strain genomes for metagenomic binning, comparative biology and taxonomic classification.</title>
        <authorList>
            <person name="Goeker M."/>
        </authorList>
    </citation>
    <scope>NUCLEOTIDE SEQUENCE [LARGE SCALE GENOMIC DNA]</scope>
    <source>
        <strain evidence="2 3">DSM 28650</strain>
    </source>
</reference>
<evidence type="ECO:0000313" key="3">
    <source>
        <dbReference type="Proteomes" id="UP001519308"/>
    </source>
</evidence>
<keyword evidence="1" id="KW-0812">Transmembrane</keyword>
<keyword evidence="1" id="KW-0472">Membrane</keyword>
<accession>A0ABS4K3Q7</accession>
<evidence type="ECO:0000256" key="1">
    <source>
        <dbReference type="SAM" id="Phobius"/>
    </source>
</evidence>
<keyword evidence="3" id="KW-1185">Reference proteome</keyword>
<dbReference type="Proteomes" id="UP001519308">
    <property type="component" value="Unassembled WGS sequence"/>
</dbReference>
<sequence length="33" mass="3717">MSNEILMLLFQGGLFLIALITLVIVLIEKITKK</sequence>
<dbReference type="EMBL" id="JAGGLL010000016">
    <property type="protein sequence ID" value="MBP2022421.1"/>
    <property type="molecule type" value="Genomic_DNA"/>
</dbReference>
<keyword evidence="1" id="KW-1133">Transmembrane helix</keyword>
<protein>
    <recommendedName>
        <fullName evidence="4">Holin-like toxin</fullName>
    </recommendedName>
</protein>
<organism evidence="2 3">
    <name type="scientific">Clostridium punense</name>
    <dbReference type="NCBI Taxonomy" id="1054297"/>
    <lineage>
        <taxon>Bacteria</taxon>
        <taxon>Bacillati</taxon>
        <taxon>Bacillota</taxon>
        <taxon>Clostridia</taxon>
        <taxon>Eubacteriales</taxon>
        <taxon>Clostridiaceae</taxon>
        <taxon>Clostridium</taxon>
    </lineage>
</organism>
<name>A0ABS4K3Q7_9CLOT</name>
<evidence type="ECO:0008006" key="4">
    <source>
        <dbReference type="Google" id="ProtNLM"/>
    </source>
</evidence>
<dbReference type="InterPro" id="IPR031616">
    <property type="entry name" value="BsrE-like"/>
</dbReference>
<gene>
    <name evidence="2" type="ORF">J2Z44_002242</name>
</gene>
<dbReference type="Pfam" id="PF16935">
    <property type="entry name" value="Hol_Tox"/>
    <property type="match status" value="1"/>
</dbReference>